<proteinExistence type="predicted"/>
<dbReference type="RefSeq" id="WP_198099894.1">
    <property type="nucleotide sequence ID" value="NZ_JAEDAL010000002.1"/>
</dbReference>
<gene>
    <name evidence="2" type="ORF">I7X43_05320</name>
</gene>
<comment type="caution">
    <text evidence="2">The sequence shown here is derived from an EMBL/GenBank/DDBJ whole genome shotgun (WGS) entry which is preliminary data.</text>
</comment>
<evidence type="ECO:0000313" key="3">
    <source>
        <dbReference type="Proteomes" id="UP000620139"/>
    </source>
</evidence>
<dbReference type="Proteomes" id="UP000620139">
    <property type="component" value="Unassembled WGS sequence"/>
</dbReference>
<feature type="transmembrane region" description="Helical" evidence="1">
    <location>
        <begin position="25"/>
        <end position="51"/>
    </location>
</feature>
<organism evidence="2 3">
    <name type="scientific">Inhella gelatinilytica</name>
    <dbReference type="NCBI Taxonomy" id="2795030"/>
    <lineage>
        <taxon>Bacteria</taxon>
        <taxon>Pseudomonadati</taxon>
        <taxon>Pseudomonadota</taxon>
        <taxon>Betaproteobacteria</taxon>
        <taxon>Burkholderiales</taxon>
        <taxon>Sphaerotilaceae</taxon>
        <taxon>Inhella</taxon>
    </lineage>
</organism>
<keyword evidence="1" id="KW-1133">Transmembrane helix</keyword>
<reference evidence="2" key="1">
    <citation type="submission" date="2020-12" db="EMBL/GenBank/DDBJ databases">
        <title>The genome sequence of Inhella sp. 4Y17.</title>
        <authorList>
            <person name="Liu Y."/>
        </authorList>
    </citation>
    <scope>NUCLEOTIDE SEQUENCE</scope>
    <source>
        <strain evidence="2">4Y10</strain>
    </source>
</reference>
<dbReference type="AlphaFoldDB" id="A0A931IWE1"/>
<keyword evidence="1" id="KW-0472">Membrane</keyword>
<name>A0A931IWE1_9BURK</name>
<evidence type="ECO:0000313" key="2">
    <source>
        <dbReference type="EMBL" id="MBH9552269.1"/>
    </source>
</evidence>
<feature type="transmembrane region" description="Helical" evidence="1">
    <location>
        <begin position="57"/>
        <end position="79"/>
    </location>
</feature>
<sequence length="192" mass="20755">MLNSSLETRLLQALLRQADAPRFPLTVAGVALAATLSMSVPFASLLVAAVLMAPRRWWAIAGGASLGAALGAALLYWAFHHMGWDALAQRYPDLMRSAAWVDATRWLSDWGVWALLAIAALPLPLTPALAFAALTNLPMAAVVAALWLGKLVKYSVYAGAAAHFPQRWLTRALRRLHILDAASQRAHGSRLR</sequence>
<keyword evidence="3" id="KW-1185">Reference proteome</keyword>
<evidence type="ECO:0000256" key="1">
    <source>
        <dbReference type="SAM" id="Phobius"/>
    </source>
</evidence>
<accession>A0A931IWE1</accession>
<keyword evidence="1" id="KW-0812">Transmembrane</keyword>
<dbReference type="EMBL" id="JAEDAL010000002">
    <property type="protein sequence ID" value="MBH9552269.1"/>
    <property type="molecule type" value="Genomic_DNA"/>
</dbReference>
<protein>
    <submittedName>
        <fullName evidence="2">VTT domain-containing protein</fullName>
    </submittedName>
</protein>